<keyword evidence="3" id="KW-1185">Reference proteome</keyword>
<dbReference type="OrthoDB" id="2153847at2759"/>
<feature type="compositionally biased region" description="Low complexity" evidence="1">
    <location>
        <begin position="390"/>
        <end position="421"/>
    </location>
</feature>
<dbReference type="EMBL" id="LSBJ02000005">
    <property type="protein sequence ID" value="OAQ64365.1"/>
    <property type="molecule type" value="Genomic_DNA"/>
</dbReference>
<dbReference type="AlphaFoldDB" id="A0A179FFI5"/>
<evidence type="ECO:0000313" key="2">
    <source>
        <dbReference type="EMBL" id="OAQ64365.1"/>
    </source>
</evidence>
<sequence length="527" mass="52491">MKLQSTSATAALLFGQVFGSPLRPALLRREVPQEHSHDLFLSITNEALAKDNPKGIKDAVFGLLGNAAAAGGAGSVTNFDCLKQETADQAFTNGKAAGDIRLMAGALVYQALERNTGKVGLASVACTEQAVNPEIQAVKPHQDPASANAASINKGITLELARQLKGIGADPNLALLSGTFAPGDLSDATAKGNSCDDPDPKLGCIFTTGKLVLDASQDEVTSAASAVAQTFTGTGGIQATDLVDLNTFSTANVQGGGAAPTGNSNVVTTAQPASQATPTPVKACKKKPAASQSPASNGNQASTASGNNVQTFTGTLGGPPPPVISGTGNRPFSVNGDTFVNAGAALQRSCDVQHNACANAANSGKLSGGVGQCDQQNNECRAAASGASNNAGNNNANNGNAASNNGNNGAGNNTGSDNTGNGSTGNGNAGGNTGNFGSCSNPSIKFANGLDGRKEAAFAPVDQTDFNHGSALNIKIIADFICDRLNDQCKAGAAVVAKCQGASAAASQQKGQAAADAFNQALGVSSN</sequence>
<dbReference type="STRING" id="1380566.A0A179FFI5"/>
<dbReference type="PANTHER" id="PTHR34587:SF1">
    <property type="entry name" value="CIRCUMSPOROZOITE PROTEIN"/>
    <property type="match status" value="1"/>
</dbReference>
<dbReference type="RefSeq" id="XP_018141679.1">
    <property type="nucleotide sequence ID" value="XM_018284804.1"/>
</dbReference>
<feature type="region of interest" description="Disordered" evidence="1">
    <location>
        <begin position="271"/>
        <end position="330"/>
    </location>
</feature>
<feature type="compositionally biased region" description="Polar residues" evidence="1">
    <location>
        <begin position="290"/>
        <end position="310"/>
    </location>
</feature>
<dbReference type="Proteomes" id="UP000078397">
    <property type="component" value="Unassembled WGS sequence"/>
</dbReference>
<evidence type="ECO:0000313" key="3">
    <source>
        <dbReference type="Proteomes" id="UP000078397"/>
    </source>
</evidence>
<gene>
    <name evidence="2" type="ORF">VFPPC_05643</name>
</gene>
<feature type="compositionally biased region" description="Low complexity" evidence="1">
    <location>
        <begin position="271"/>
        <end position="281"/>
    </location>
</feature>
<proteinExistence type="predicted"/>
<protein>
    <submittedName>
        <fullName evidence="2">Uncharacterized protein</fullName>
    </submittedName>
</protein>
<evidence type="ECO:0000256" key="1">
    <source>
        <dbReference type="SAM" id="MobiDB-lite"/>
    </source>
</evidence>
<dbReference type="KEGG" id="pchm:VFPPC_05643"/>
<dbReference type="PANTHER" id="PTHR34587">
    <property type="entry name" value="VWFA DOMAIN-CONTAINING PROTEIN"/>
    <property type="match status" value="1"/>
</dbReference>
<comment type="caution">
    <text evidence="2">The sequence shown here is derived from an EMBL/GenBank/DDBJ whole genome shotgun (WGS) entry which is preliminary data.</text>
</comment>
<dbReference type="GeneID" id="28848798"/>
<dbReference type="InterPro" id="IPR053216">
    <property type="entry name" value="Appressorial_penetr-assoc"/>
</dbReference>
<feature type="region of interest" description="Disordered" evidence="1">
    <location>
        <begin position="390"/>
        <end position="429"/>
    </location>
</feature>
<accession>A0A179FFI5</accession>
<organism evidence="2 3">
    <name type="scientific">Pochonia chlamydosporia 170</name>
    <dbReference type="NCBI Taxonomy" id="1380566"/>
    <lineage>
        <taxon>Eukaryota</taxon>
        <taxon>Fungi</taxon>
        <taxon>Dikarya</taxon>
        <taxon>Ascomycota</taxon>
        <taxon>Pezizomycotina</taxon>
        <taxon>Sordariomycetes</taxon>
        <taxon>Hypocreomycetidae</taxon>
        <taxon>Hypocreales</taxon>
        <taxon>Clavicipitaceae</taxon>
        <taxon>Pochonia</taxon>
    </lineage>
</organism>
<reference evidence="2 3" key="1">
    <citation type="journal article" date="2016" name="PLoS Pathog.">
        <title>Biosynthesis of antibiotic leucinostatins in bio-control fungus Purpureocillium lilacinum and their inhibition on phytophthora revealed by genome mining.</title>
        <authorList>
            <person name="Wang G."/>
            <person name="Liu Z."/>
            <person name="Lin R."/>
            <person name="Li E."/>
            <person name="Mao Z."/>
            <person name="Ling J."/>
            <person name="Yang Y."/>
            <person name="Yin W.B."/>
            <person name="Xie B."/>
        </authorList>
    </citation>
    <scope>NUCLEOTIDE SEQUENCE [LARGE SCALE GENOMIC DNA]</scope>
    <source>
        <strain evidence="2">170</strain>
    </source>
</reference>
<name>A0A179FFI5_METCM</name>